<dbReference type="Gene3D" id="3.30.70.920">
    <property type="match status" value="1"/>
</dbReference>
<dbReference type="EMBL" id="JAJHVV010000008">
    <property type="protein sequence ID" value="MCK6264423.1"/>
    <property type="molecule type" value="Genomic_DNA"/>
</dbReference>
<dbReference type="PRINTS" id="PR00033">
    <property type="entry name" value="HTHASNC"/>
</dbReference>
<evidence type="ECO:0000256" key="3">
    <source>
        <dbReference type="ARBA" id="ARBA00023163"/>
    </source>
</evidence>
<evidence type="ECO:0000313" key="6">
    <source>
        <dbReference type="Proteomes" id="UP001139559"/>
    </source>
</evidence>
<dbReference type="RefSeq" id="WP_248009497.1">
    <property type="nucleotide sequence ID" value="NZ_JAJHVV010000008.1"/>
</dbReference>
<evidence type="ECO:0000259" key="4">
    <source>
        <dbReference type="PROSITE" id="PS50956"/>
    </source>
</evidence>
<comment type="caution">
    <text evidence="5">The sequence shown here is derived from an EMBL/GenBank/DDBJ whole genome shotgun (WGS) entry which is preliminary data.</text>
</comment>
<dbReference type="SMART" id="SM00344">
    <property type="entry name" value="HTH_ASNC"/>
    <property type="match status" value="1"/>
</dbReference>
<reference evidence="5" key="1">
    <citation type="submission" date="2021-11" db="EMBL/GenBank/DDBJ databases">
        <title>Vibrio ZSDE26 sp. nov. and Vibrio ZSDZ34 sp. nov., isolated from coastal seawater in Qingdao.</title>
        <authorList>
            <person name="Zhang P."/>
        </authorList>
    </citation>
    <scope>NUCLEOTIDE SEQUENCE</scope>
    <source>
        <strain evidence="5">ZSDE26</strain>
    </source>
</reference>
<evidence type="ECO:0000256" key="1">
    <source>
        <dbReference type="ARBA" id="ARBA00023015"/>
    </source>
</evidence>
<proteinExistence type="predicted"/>
<dbReference type="Pfam" id="PF01037">
    <property type="entry name" value="AsnC_trans_reg"/>
    <property type="match status" value="1"/>
</dbReference>
<dbReference type="PROSITE" id="PS00519">
    <property type="entry name" value="HTH_ASNC_1"/>
    <property type="match status" value="1"/>
</dbReference>
<dbReference type="InterPro" id="IPR011008">
    <property type="entry name" value="Dimeric_a/b-barrel"/>
</dbReference>
<dbReference type="PROSITE" id="PS50956">
    <property type="entry name" value="HTH_ASNC_2"/>
    <property type="match status" value="1"/>
</dbReference>
<dbReference type="InterPro" id="IPR000485">
    <property type="entry name" value="AsnC-type_HTH_dom"/>
</dbReference>
<dbReference type="GO" id="GO:0043200">
    <property type="term" value="P:response to amino acid"/>
    <property type="evidence" value="ECO:0007669"/>
    <property type="project" value="TreeGrafter"/>
</dbReference>
<gene>
    <name evidence="5" type="ORF">KP803_14170</name>
</gene>
<dbReference type="Gene3D" id="1.10.10.10">
    <property type="entry name" value="Winged helix-like DNA-binding domain superfamily/Winged helix DNA-binding domain"/>
    <property type="match status" value="1"/>
</dbReference>
<dbReference type="InterPro" id="IPR019885">
    <property type="entry name" value="Tscrpt_reg_HTH_AsnC-type_CS"/>
</dbReference>
<feature type="domain" description="HTH asnC-type" evidence="4">
    <location>
        <begin position="1"/>
        <end position="62"/>
    </location>
</feature>
<evidence type="ECO:0000256" key="2">
    <source>
        <dbReference type="ARBA" id="ARBA00023125"/>
    </source>
</evidence>
<keyword evidence="1" id="KW-0805">Transcription regulation</keyword>
<accession>A0A9X1XM83</accession>
<keyword evidence="3" id="KW-0804">Transcription</keyword>
<dbReference type="PANTHER" id="PTHR30154:SF34">
    <property type="entry name" value="TRANSCRIPTIONAL REGULATOR AZLB"/>
    <property type="match status" value="1"/>
</dbReference>
<dbReference type="SUPFAM" id="SSF54909">
    <property type="entry name" value="Dimeric alpha+beta barrel"/>
    <property type="match status" value="1"/>
</dbReference>
<dbReference type="InterPro" id="IPR036390">
    <property type="entry name" value="WH_DNA-bd_sf"/>
</dbReference>
<keyword evidence="6" id="KW-1185">Reference proteome</keyword>
<dbReference type="InterPro" id="IPR019887">
    <property type="entry name" value="Tscrpt_reg_AsnC/Lrp_C"/>
</dbReference>
<dbReference type="GO" id="GO:0005829">
    <property type="term" value="C:cytosol"/>
    <property type="evidence" value="ECO:0007669"/>
    <property type="project" value="TreeGrafter"/>
</dbReference>
<dbReference type="InterPro" id="IPR011991">
    <property type="entry name" value="ArsR-like_HTH"/>
</dbReference>
<dbReference type="InterPro" id="IPR036388">
    <property type="entry name" value="WH-like_DNA-bd_sf"/>
</dbReference>
<evidence type="ECO:0000313" key="5">
    <source>
        <dbReference type="EMBL" id="MCK6264423.1"/>
    </source>
</evidence>
<sequence>MDTIDLKILEQLQINTKASMGEIADTIGLSEPACYRRVRQLRSSGVIEREVAIVKPKSMGWPLSMMVLVTLERDHSSIVNQFLARMNKQSEVLDSWYVTGDYDLILQVIATDMEGFDEFTQRVLHKDDSVKNFKTLVVMRHSKESGAIPPAP</sequence>
<dbReference type="InterPro" id="IPR019888">
    <property type="entry name" value="Tscrpt_reg_AsnC-like"/>
</dbReference>
<dbReference type="GO" id="GO:0006355">
    <property type="term" value="P:regulation of DNA-templated transcription"/>
    <property type="evidence" value="ECO:0007669"/>
    <property type="project" value="UniProtKB-ARBA"/>
</dbReference>
<dbReference type="GO" id="GO:0043565">
    <property type="term" value="F:sequence-specific DNA binding"/>
    <property type="evidence" value="ECO:0007669"/>
    <property type="project" value="InterPro"/>
</dbReference>
<dbReference type="AlphaFoldDB" id="A0A9X1XM83"/>
<keyword evidence="2" id="KW-0238">DNA-binding</keyword>
<organism evidence="5 6">
    <name type="scientific">Vibrio amylolyticus</name>
    <dbReference type="NCBI Taxonomy" id="2847292"/>
    <lineage>
        <taxon>Bacteria</taxon>
        <taxon>Pseudomonadati</taxon>
        <taxon>Pseudomonadota</taxon>
        <taxon>Gammaproteobacteria</taxon>
        <taxon>Vibrionales</taxon>
        <taxon>Vibrionaceae</taxon>
        <taxon>Vibrio</taxon>
    </lineage>
</organism>
<dbReference type="PANTHER" id="PTHR30154">
    <property type="entry name" value="LEUCINE-RESPONSIVE REGULATORY PROTEIN"/>
    <property type="match status" value="1"/>
</dbReference>
<dbReference type="Pfam" id="PF13404">
    <property type="entry name" value="HTH_AsnC-type"/>
    <property type="match status" value="1"/>
</dbReference>
<protein>
    <submittedName>
        <fullName evidence="5">Lrp/AsnC family transcriptional regulator</fullName>
    </submittedName>
</protein>
<dbReference type="SUPFAM" id="SSF46785">
    <property type="entry name" value="Winged helix' DNA-binding domain"/>
    <property type="match status" value="1"/>
</dbReference>
<name>A0A9X1XM83_9VIBR</name>
<dbReference type="CDD" id="cd00090">
    <property type="entry name" value="HTH_ARSR"/>
    <property type="match status" value="1"/>
</dbReference>
<dbReference type="Proteomes" id="UP001139559">
    <property type="component" value="Unassembled WGS sequence"/>
</dbReference>